<comment type="similarity">
    <text evidence="1">Belongs to the putative lipase ROG1 family.</text>
</comment>
<feature type="compositionally biased region" description="Low complexity" evidence="2">
    <location>
        <begin position="452"/>
        <end position="464"/>
    </location>
</feature>
<dbReference type="GeneID" id="28841729"/>
<protein>
    <recommendedName>
        <fullName evidence="3">DUF676 domain-containing protein</fullName>
    </recommendedName>
</protein>
<dbReference type="AlphaFoldDB" id="A0A1B8GCG3"/>
<evidence type="ECO:0000313" key="5">
    <source>
        <dbReference type="Proteomes" id="UP000091956"/>
    </source>
</evidence>
<proteinExistence type="inferred from homology"/>
<dbReference type="PANTHER" id="PTHR48187">
    <property type="entry name" value="LD21810P"/>
    <property type="match status" value="1"/>
</dbReference>
<gene>
    <name evidence="4" type="ORF">VE01_08343</name>
</gene>
<dbReference type="Gene3D" id="3.40.50.1820">
    <property type="entry name" value="alpha/beta hydrolase"/>
    <property type="match status" value="1"/>
</dbReference>
<evidence type="ECO:0000256" key="2">
    <source>
        <dbReference type="SAM" id="MobiDB-lite"/>
    </source>
</evidence>
<dbReference type="Pfam" id="PF05057">
    <property type="entry name" value="DUF676"/>
    <property type="match status" value="1"/>
</dbReference>
<dbReference type="SUPFAM" id="SSF53474">
    <property type="entry name" value="alpha/beta-Hydrolases"/>
    <property type="match status" value="1"/>
</dbReference>
<sequence length="485" mass="53783">MGDTSSHRYLWLATLVPPMPLDMDEAWMTGQAAFMESPSTLHSLSLSSLWLKCRLLCPFSALFIHIHSRRVPVLYLPSTSYSSQEKAARGVEEAGTTTPLDQIKRFEVTEVYAHPEATVDIVLVHGLNGHPQNTWTAKNGVFWPSQLLPLTLRQAKARVLVYGYNADVYTFGSDKGASSDMIHQHAQSLLTGLSMERMSEEKEENAIIWVAHSLGGILVKRALELSNDLTSKSADPSRSIYVSTYGIIFLGTPHLGADGAKWGQVLHSLVRTVMPKKIVETEDQLLKTLQNNNETLQNINLHFLDIYQRFEIDMVHEAMRTDLKGTKIFVVDQASASPPLPGVRYYGIEGTHSSMCKFESKNAPGYLNVSTAIKGWANDCTPKIQARWAAERKARRQAKENEAKELLGIFVTDKDDTLSAPVAQPRPQEASGTSNSTSAPTSHQAPATSQPRAALEAASRQAASPFQYQYTTEEVEEREAELVER</sequence>
<feature type="compositionally biased region" description="Polar residues" evidence="2">
    <location>
        <begin position="430"/>
        <end position="451"/>
    </location>
</feature>
<feature type="region of interest" description="Disordered" evidence="2">
    <location>
        <begin position="417"/>
        <end position="485"/>
    </location>
</feature>
<keyword evidence="5" id="KW-1185">Reference proteome</keyword>
<name>A0A1B8GCG3_9PEZI</name>
<reference evidence="5" key="2">
    <citation type="journal article" date="2018" name="Nat. Commun.">
        <title>Extreme sensitivity to ultraviolet light in the fungal pathogen causing white-nose syndrome of bats.</title>
        <authorList>
            <person name="Palmer J.M."/>
            <person name="Drees K.P."/>
            <person name="Foster J.T."/>
            <person name="Lindner D.L."/>
        </authorList>
    </citation>
    <scope>NUCLEOTIDE SEQUENCE [LARGE SCALE GENOMIC DNA]</scope>
    <source>
        <strain evidence="5">UAMH 10579</strain>
    </source>
</reference>
<dbReference type="RefSeq" id="XP_018127261.1">
    <property type="nucleotide sequence ID" value="XM_018277768.1"/>
</dbReference>
<dbReference type="EMBL" id="KV460252">
    <property type="protein sequence ID" value="OBT93528.1"/>
    <property type="molecule type" value="Genomic_DNA"/>
</dbReference>
<evidence type="ECO:0000259" key="3">
    <source>
        <dbReference type="Pfam" id="PF05057"/>
    </source>
</evidence>
<evidence type="ECO:0000256" key="1">
    <source>
        <dbReference type="ARBA" id="ARBA00007920"/>
    </source>
</evidence>
<dbReference type="InterPro" id="IPR007751">
    <property type="entry name" value="DUF676_lipase-like"/>
</dbReference>
<reference evidence="4 5" key="1">
    <citation type="submission" date="2016-03" db="EMBL/GenBank/DDBJ databases">
        <title>Comparative genomics of Pseudogymnoascus destructans, the fungus causing white-nose syndrome of bats.</title>
        <authorList>
            <person name="Palmer J.M."/>
            <person name="Drees K.P."/>
            <person name="Foster J.T."/>
            <person name="Lindner D.L."/>
        </authorList>
    </citation>
    <scope>NUCLEOTIDE SEQUENCE [LARGE SCALE GENOMIC DNA]</scope>
    <source>
        <strain evidence="4 5">UAMH 10579</strain>
    </source>
</reference>
<dbReference type="PANTHER" id="PTHR48187:SF2">
    <property type="entry name" value="LD21810P"/>
    <property type="match status" value="1"/>
</dbReference>
<dbReference type="InterPro" id="IPR029058">
    <property type="entry name" value="AB_hydrolase_fold"/>
</dbReference>
<organism evidence="4 5">
    <name type="scientific">Pseudogymnoascus verrucosus</name>
    <dbReference type="NCBI Taxonomy" id="342668"/>
    <lineage>
        <taxon>Eukaryota</taxon>
        <taxon>Fungi</taxon>
        <taxon>Dikarya</taxon>
        <taxon>Ascomycota</taxon>
        <taxon>Pezizomycotina</taxon>
        <taxon>Leotiomycetes</taxon>
        <taxon>Thelebolales</taxon>
        <taxon>Thelebolaceae</taxon>
        <taxon>Pseudogymnoascus</taxon>
    </lineage>
</organism>
<feature type="domain" description="DUF676" evidence="3">
    <location>
        <begin position="121"/>
        <end position="265"/>
    </location>
</feature>
<evidence type="ECO:0000313" key="4">
    <source>
        <dbReference type="EMBL" id="OBT93528.1"/>
    </source>
</evidence>
<dbReference type="Proteomes" id="UP000091956">
    <property type="component" value="Unassembled WGS sequence"/>
</dbReference>
<accession>A0A1B8GCG3</accession>